<dbReference type="Proteomes" id="UP000324222">
    <property type="component" value="Unassembled WGS sequence"/>
</dbReference>
<name>A0A5B7I7Y3_PORTR</name>
<dbReference type="AlphaFoldDB" id="A0A5B7I7Y3"/>
<dbReference type="EMBL" id="VSRR010052271">
    <property type="protein sequence ID" value="MPC79852.1"/>
    <property type="molecule type" value="Genomic_DNA"/>
</dbReference>
<gene>
    <name evidence="1" type="ORF">E2C01_074404</name>
</gene>
<evidence type="ECO:0000313" key="2">
    <source>
        <dbReference type="Proteomes" id="UP000324222"/>
    </source>
</evidence>
<protein>
    <submittedName>
        <fullName evidence="1">Uncharacterized protein</fullName>
    </submittedName>
</protein>
<accession>A0A5B7I7Y3</accession>
<comment type="caution">
    <text evidence="1">The sequence shown here is derived from an EMBL/GenBank/DDBJ whole genome shotgun (WGS) entry which is preliminary data.</text>
</comment>
<evidence type="ECO:0000313" key="1">
    <source>
        <dbReference type="EMBL" id="MPC79852.1"/>
    </source>
</evidence>
<keyword evidence="2" id="KW-1185">Reference proteome</keyword>
<organism evidence="1 2">
    <name type="scientific">Portunus trituberculatus</name>
    <name type="common">Swimming crab</name>
    <name type="synonym">Neptunus trituberculatus</name>
    <dbReference type="NCBI Taxonomy" id="210409"/>
    <lineage>
        <taxon>Eukaryota</taxon>
        <taxon>Metazoa</taxon>
        <taxon>Ecdysozoa</taxon>
        <taxon>Arthropoda</taxon>
        <taxon>Crustacea</taxon>
        <taxon>Multicrustacea</taxon>
        <taxon>Malacostraca</taxon>
        <taxon>Eumalacostraca</taxon>
        <taxon>Eucarida</taxon>
        <taxon>Decapoda</taxon>
        <taxon>Pleocyemata</taxon>
        <taxon>Brachyura</taxon>
        <taxon>Eubrachyura</taxon>
        <taxon>Portunoidea</taxon>
        <taxon>Portunidae</taxon>
        <taxon>Portuninae</taxon>
        <taxon>Portunus</taxon>
    </lineage>
</organism>
<sequence length="114" mass="12680">MTYGAARRILVSRFSDSGRSKKCQCRQVGVKWQGESIALSYRFPLDGRTAMFTPMAHPQTKCLTSVSPEWTVQPANGWKNSCEAVERLVGRGWATMNIARVTGKSLRASWRGLG</sequence>
<proteinExistence type="predicted"/>
<reference evidence="1 2" key="1">
    <citation type="submission" date="2019-05" db="EMBL/GenBank/DDBJ databases">
        <title>Another draft genome of Portunus trituberculatus and its Hox gene families provides insights of decapod evolution.</title>
        <authorList>
            <person name="Jeong J.-H."/>
            <person name="Song I."/>
            <person name="Kim S."/>
            <person name="Choi T."/>
            <person name="Kim D."/>
            <person name="Ryu S."/>
            <person name="Kim W."/>
        </authorList>
    </citation>
    <scope>NUCLEOTIDE SEQUENCE [LARGE SCALE GENOMIC DNA]</scope>
    <source>
        <tissue evidence="1">Muscle</tissue>
    </source>
</reference>